<sequence>MLNAGLFAGVLFTSIATVIVISFCAYKSSREQRIIGAVLVSLFLFLGVGFIYKGIHQRNVGASQLAPIGLSQGAQAVQKLLGGKEISQDYFLLLDTSTLTSIAEFELKLSPDVLAKFRDQRRWTIRFNTNDLVTATNR</sequence>
<organism evidence="2 3">
    <name type="scientific">Candidatus Taylorbacteria bacterium RIFCSPHIGHO2_02_FULL_46_13</name>
    <dbReference type="NCBI Taxonomy" id="1802312"/>
    <lineage>
        <taxon>Bacteria</taxon>
        <taxon>Candidatus Tayloriibacteriota</taxon>
    </lineage>
</organism>
<evidence type="ECO:0000313" key="2">
    <source>
        <dbReference type="EMBL" id="OHA26326.1"/>
    </source>
</evidence>
<feature type="transmembrane region" description="Helical" evidence="1">
    <location>
        <begin position="33"/>
        <end position="52"/>
    </location>
</feature>
<keyword evidence="1" id="KW-1133">Transmembrane helix</keyword>
<keyword evidence="1" id="KW-0472">Membrane</keyword>
<evidence type="ECO:0000313" key="3">
    <source>
        <dbReference type="Proteomes" id="UP000177565"/>
    </source>
</evidence>
<gene>
    <name evidence="2" type="ORF">A3C06_04780</name>
</gene>
<feature type="transmembrane region" description="Helical" evidence="1">
    <location>
        <begin position="6"/>
        <end position="26"/>
    </location>
</feature>
<evidence type="ECO:0000256" key="1">
    <source>
        <dbReference type="SAM" id="Phobius"/>
    </source>
</evidence>
<protein>
    <submittedName>
        <fullName evidence="2">Uncharacterized protein</fullName>
    </submittedName>
</protein>
<accession>A0A1G2MR24</accession>
<dbReference type="AlphaFoldDB" id="A0A1G2MR24"/>
<comment type="caution">
    <text evidence="2">The sequence shown here is derived from an EMBL/GenBank/DDBJ whole genome shotgun (WGS) entry which is preliminary data.</text>
</comment>
<dbReference type="Proteomes" id="UP000177565">
    <property type="component" value="Unassembled WGS sequence"/>
</dbReference>
<reference evidence="2 3" key="1">
    <citation type="journal article" date="2016" name="Nat. Commun.">
        <title>Thousands of microbial genomes shed light on interconnected biogeochemical processes in an aquifer system.</title>
        <authorList>
            <person name="Anantharaman K."/>
            <person name="Brown C.T."/>
            <person name="Hug L.A."/>
            <person name="Sharon I."/>
            <person name="Castelle C.J."/>
            <person name="Probst A.J."/>
            <person name="Thomas B.C."/>
            <person name="Singh A."/>
            <person name="Wilkins M.J."/>
            <person name="Karaoz U."/>
            <person name="Brodie E.L."/>
            <person name="Williams K.H."/>
            <person name="Hubbard S.S."/>
            <person name="Banfield J.F."/>
        </authorList>
    </citation>
    <scope>NUCLEOTIDE SEQUENCE [LARGE SCALE GENOMIC DNA]</scope>
</reference>
<keyword evidence="1" id="KW-0812">Transmembrane</keyword>
<dbReference type="EMBL" id="MHRQ01000022">
    <property type="protein sequence ID" value="OHA26326.1"/>
    <property type="molecule type" value="Genomic_DNA"/>
</dbReference>
<proteinExistence type="predicted"/>
<name>A0A1G2MR24_9BACT</name>